<dbReference type="SUPFAM" id="SSF101898">
    <property type="entry name" value="NHL repeat"/>
    <property type="match status" value="1"/>
</dbReference>
<organism evidence="5 6">
    <name type="scientific">Adineta steineri</name>
    <dbReference type="NCBI Taxonomy" id="433720"/>
    <lineage>
        <taxon>Eukaryota</taxon>
        <taxon>Metazoa</taxon>
        <taxon>Spiralia</taxon>
        <taxon>Gnathifera</taxon>
        <taxon>Rotifera</taxon>
        <taxon>Eurotatoria</taxon>
        <taxon>Bdelloidea</taxon>
        <taxon>Adinetida</taxon>
        <taxon>Adinetidae</taxon>
        <taxon>Adineta</taxon>
    </lineage>
</organism>
<dbReference type="InterPro" id="IPR011042">
    <property type="entry name" value="6-blade_b-propeller_TolB-like"/>
</dbReference>
<dbReference type="Proteomes" id="UP000663881">
    <property type="component" value="Unassembled WGS sequence"/>
</dbReference>
<name>A0A819G2N9_9BILA</name>
<dbReference type="Pfam" id="PF00024">
    <property type="entry name" value="PAN_1"/>
    <property type="match status" value="1"/>
</dbReference>
<evidence type="ECO:0000313" key="6">
    <source>
        <dbReference type="Proteomes" id="UP000663881"/>
    </source>
</evidence>
<evidence type="ECO:0000256" key="1">
    <source>
        <dbReference type="ARBA" id="ARBA00022737"/>
    </source>
</evidence>
<proteinExistence type="predicted"/>
<gene>
    <name evidence="5" type="ORF">OKA104_LOCUS22910</name>
    <name evidence="4" type="ORF">VCS650_LOCUS3359</name>
</gene>
<dbReference type="AlphaFoldDB" id="A0A819G2N9"/>
<dbReference type="PANTHER" id="PTHR46388:SF2">
    <property type="entry name" value="NHL REPEAT-CONTAINING PROTEIN 2"/>
    <property type="match status" value="1"/>
</dbReference>
<protein>
    <recommendedName>
        <fullName evidence="3">Apple domain-containing protein</fullName>
    </recommendedName>
</protein>
<feature type="compositionally biased region" description="Polar residues" evidence="2">
    <location>
        <begin position="358"/>
        <end position="389"/>
    </location>
</feature>
<dbReference type="PANTHER" id="PTHR46388">
    <property type="entry name" value="NHL REPEAT-CONTAINING PROTEIN 2"/>
    <property type="match status" value="1"/>
</dbReference>
<evidence type="ECO:0000313" key="4">
    <source>
        <dbReference type="EMBL" id="CAF0788655.1"/>
    </source>
</evidence>
<dbReference type="Gene3D" id="2.120.10.30">
    <property type="entry name" value="TolB, C-terminal domain"/>
    <property type="match status" value="1"/>
</dbReference>
<feature type="domain" description="Apple" evidence="3">
    <location>
        <begin position="35"/>
        <end position="84"/>
    </location>
</feature>
<dbReference type="Proteomes" id="UP000663891">
    <property type="component" value="Unassembled WGS sequence"/>
</dbReference>
<sequence length="731" mass="77893">MVNPIYSEEIFQSRIVYYPIGTQYSPVNQAAQLLSTTITNSLKACAIACNQNVLCRIAEYDTSASGQCRLFEGDIDTTGSIITLSSQSRVGVVQISASLFSQHGFSCGTSCQENRYLTCQNDLTCQCMPHTYWNKIASICMPQSSLLGASCQQNMSMCREDLGYSCLPSNQCGYATIETITSIVSIQPVTSMKNSTLTVTTQSNTNVAYEITSTAPSTSIQTSASPISANQVTTDISSAPSTTTQLTRISTYTITSTSPSTSIQTSASTTSATQTITDVSSAPSATTQSTRISTYTITSTSPSTSIQTSASTTSANQVTTDISSASSTTTQSIRISTDTITSTSPSTSIQTSISTTSANQVTTDITSAPSTTKPSTGISTDTLTSTAPGTSIQTSASTTSANHVTTDVSSAPPTTKQSTEISTDTITSTSSTAELRIGNTIAGYDNMSANGDAFGLNLPRGIYVSPLNETLYVCDSNNFRVQRFYFGSRVGVTVAGGFGNPQRNIIMNRVWNVYVDNGENVYVADRNLYRATRWPPNITVGVTQGAIISTGVGIWGIAFDQHGNLYTALFDMHIVYRNNVTVISGQYNISGNSSTQLNSPRGIFFDNNSSSLFVCDSLNHRIQKFQMNSTVGVTVAGGNGPGSASNQLDQPHAIWVSPKTGFMYIADTYNNRIQRWKMNDTQAVTIAGAGIAGDLSTMLSSPAGVALNANETFLYVSDQYNNRIQRFDLTV</sequence>
<feature type="compositionally biased region" description="Low complexity" evidence="2">
    <location>
        <begin position="285"/>
        <end position="357"/>
    </location>
</feature>
<evidence type="ECO:0000259" key="3">
    <source>
        <dbReference type="Pfam" id="PF00024"/>
    </source>
</evidence>
<comment type="caution">
    <text evidence="5">The sequence shown here is derived from an EMBL/GenBank/DDBJ whole genome shotgun (WGS) entry which is preliminary data.</text>
</comment>
<feature type="compositionally biased region" description="Polar residues" evidence="2">
    <location>
        <begin position="402"/>
        <end position="417"/>
    </location>
</feature>
<dbReference type="InterPro" id="IPR001258">
    <property type="entry name" value="NHL_repeat"/>
</dbReference>
<dbReference type="Gene3D" id="2.40.10.500">
    <property type="match status" value="1"/>
</dbReference>
<dbReference type="EMBL" id="CAJNON010000018">
    <property type="protein sequence ID" value="CAF0788655.1"/>
    <property type="molecule type" value="Genomic_DNA"/>
</dbReference>
<evidence type="ECO:0000256" key="2">
    <source>
        <dbReference type="SAM" id="MobiDB-lite"/>
    </source>
</evidence>
<feature type="region of interest" description="Disordered" evidence="2">
    <location>
        <begin position="256"/>
        <end position="429"/>
    </location>
</feature>
<reference evidence="5" key="1">
    <citation type="submission" date="2021-02" db="EMBL/GenBank/DDBJ databases">
        <authorList>
            <person name="Nowell W R."/>
        </authorList>
    </citation>
    <scope>NUCLEOTIDE SEQUENCE</scope>
</reference>
<feature type="compositionally biased region" description="Low complexity" evidence="2">
    <location>
        <begin position="390"/>
        <end position="401"/>
    </location>
</feature>
<evidence type="ECO:0000313" key="5">
    <source>
        <dbReference type="EMBL" id="CAF3876682.1"/>
    </source>
</evidence>
<feature type="compositionally biased region" description="Low complexity" evidence="2">
    <location>
        <begin position="418"/>
        <end position="429"/>
    </location>
</feature>
<dbReference type="OrthoDB" id="10044505at2759"/>
<dbReference type="Pfam" id="PF01436">
    <property type="entry name" value="NHL"/>
    <property type="match status" value="1"/>
</dbReference>
<dbReference type="SUPFAM" id="SSF63829">
    <property type="entry name" value="Calcium-dependent phosphotriesterase"/>
    <property type="match status" value="1"/>
</dbReference>
<feature type="compositionally biased region" description="Low complexity" evidence="2">
    <location>
        <begin position="256"/>
        <end position="277"/>
    </location>
</feature>
<dbReference type="CDD" id="cd05819">
    <property type="entry name" value="NHL"/>
    <property type="match status" value="1"/>
</dbReference>
<keyword evidence="1" id="KW-0677">Repeat</keyword>
<accession>A0A819G2N9</accession>
<dbReference type="InterPro" id="IPR003609">
    <property type="entry name" value="Pan_app"/>
</dbReference>
<dbReference type="EMBL" id="CAJOAY010001705">
    <property type="protein sequence ID" value="CAF3876682.1"/>
    <property type="molecule type" value="Genomic_DNA"/>
</dbReference>